<sequence length="491" mass="52930">MSRPSVGAGTPVAEKPAPATSGGAPSGDGHGKSMNRRMRFVATILTFGGLLFGYDTGVVNGALPSMAEDFQMSQQYEGFITSALQFGAIFGAVFGGRLSDRYGRHRVMVTVAVLFTLGSLGSVLSPEWWVLALCRVVLGLAVGGASVTIPVYLAELAPSHLRGRVVSQNEFMVVFGQFLAFAFNAGITGVMDAEHANTWRWMLSVCLLPAILLWAGLTVVPESPRWLARWGRVDAMLKVLREIREQAYSKREGEEVERLAAQDEKASQGTLSELFSVRWMRRILYIGVGMAVINQISGINVVQYYGVSILTDAGFAGNAAFVVNLLIGLAGVVGVGIALGIIQRVRRKTMLTVGLVATILTLGLLASTAVFVADENPLKKWVILGSIVVFVGFMQCCIGTMTWLFMSEIYPLKVRGVAMGISTGVQWTMNFLVALLFPMLSAALGLGATIGIFVVLQVLALIWVRVKVPETKDKTLEEIEDAFKEPDAARA</sequence>
<organism evidence="11 12">
    <name type="scientific">Rothia santali</name>
    <dbReference type="NCBI Taxonomy" id="2949643"/>
    <lineage>
        <taxon>Bacteria</taxon>
        <taxon>Bacillati</taxon>
        <taxon>Actinomycetota</taxon>
        <taxon>Actinomycetes</taxon>
        <taxon>Micrococcales</taxon>
        <taxon>Micrococcaceae</taxon>
        <taxon>Rothia</taxon>
    </lineage>
</organism>
<evidence type="ECO:0000256" key="1">
    <source>
        <dbReference type="ARBA" id="ARBA00004651"/>
    </source>
</evidence>
<feature type="transmembrane region" description="Helical" evidence="9">
    <location>
        <begin position="349"/>
        <end position="371"/>
    </location>
</feature>
<comment type="subcellular location">
    <subcellularLocation>
        <location evidence="1">Cell membrane</location>
        <topology evidence="1">Multi-pass membrane protein</topology>
    </subcellularLocation>
</comment>
<keyword evidence="12" id="KW-1185">Reference proteome</keyword>
<keyword evidence="5 9" id="KW-1133">Transmembrane helix</keyword>
<dbReference type="InterPro" id="IPR050814">
    <property type="entry name" value="Myo-inositol_Transporter"/>
</dbReference>
<dbReference type="GO" id="GO:0005886">
    <property type="term" value="C:plasma membrane"/>
    <property type="evidence" value="ECO:0007669"/>
    <property type="project" value="UniProtKB-SubCell"/>
</dbReference>
<evidence type="ECO:0000256" key="5">
    <source>
        <dbReference type="ARBA" id="ARBA00022989"/>
    </source>
</evidence>
<feature type="transmembrane region" description="Helical" evidence="9">
    <location>
        <begin position="165"/>
        <end position="187"/>
    </location>
</feature>
<keyword evidence="4 9" id="KW-0812">Transmembrane</keyword>
<comment type="similarity">
    <text evidence="2 7">Belongs to the major facilitator superfamily. Sugar transporter (TC 2.A.1.1) family.</text>
</comment>
<dbReference type="PANTHER" id="PTHR48020">
    <property type="entry name" value="PROTON MYO-INOSITOL COTRANSPORTER"/>
    <property type="match status" value="1"/>
</dbReference>
<dbReference type="Pfam" id="PF00083">
    <property type="entry name" value="Sugar_tr"/>
    <property type="match status" value="1"/>
</dbReference>
<dbReference type="InterPro" id="IPR020846">
    <property type="entry name" value="MFS_dom"/>
</dbReference>
<dbReference type="PANTHER" id="PTHR48020:SF12">
    <property type="entry name" value="PROTON MYO-INOSITOL COTRANSPORTER"/>
    <property type="match status" value="1"/>
</dbReference>
<dbReference type="InterPro" id="IPR036259">
    <property type="entry name" value="MFS_trans_sf"/>
</dbReference>
<evidence type="ECO:0000259" key="10">
    <source>
        <dbReference type="PROSITE" id="PS50850"/>
    </source>
</evidence>
<feature type="transmembrane region" description="Helical" evidence="9">
    <location>
        <begin position="383"/>
        <end position="405"/>
    </location>
</feature>
<feature type="transmembrane region" description="Helical" evidence="9">
    <location>
        <begin position="130"/>
        <end position="153"/>
    </location>
</feature>
<dbReference type="InterPro" id="IPR005829">
    <property type="entry name" value="Sugar_transporter_CS"/>
</dbReference>
<evidence type="ECO:0000256" key="7">
    <source>
        <dbReference type="RuleBase" id="RU003346"/>
    </source>
</evidence>
<evidence type="ECO:0000256" key="9">
    <source>
        <dbReference type="SAM" id="Phobius"/>
    </source>
</evidence>
<feature type="region of interest" description="Disordered" evidence="8">
    <location>
        <begin position="1"/>
        <end position="30"/>
    </location>
</feature>
<feature type="transmembrane region" description="Helical" evidence="9">
    <location>
        <begin position="199"/>
        <end position="220"/>
    </location>
</feature>
<evidence type="ECO:0000313" key="11">
    <source>
        <dbReference type="EMBL" id="MCP3425682.1"/>
    </source>
</evidence>
<accession>A0A9X2HDG8</accession>
<keyword evidence="3 7" id="KW-0813">Transport</keyword>
<evidence type="ECO:0000256" key="3">
    <source>
        <dbReference type="ARBA" id="ARBA00022448"/>
    </source>
</evidence>
<feature type="transmembrane region" description="Helical" evidence="9">
    <location>
        <begin position="40"/>
        <end position="63"/>
    </location>
</feature>
<dbReference type="NCBIfam" id="TIGR00879">
    <property type="entry name" value="SP"/>
    <property type="match status" value="1"/>
</dbReference>
<dbReference type="PROSITE" id="PS50850">
    <property type="entry name" value="MFS"/>
    <property type="match status" value="1"/>
</dbReference>
<feature type="transmembrane region" description="Helical" evidence="9">
    <location>
        <begin position="75"/>
        <end position="95"/>
    </location>
</feature>
<feature type="domain" description="Major facilitator superfamily (MFS) profile" evidence="10">
    <location>
        <begin position="41"/>
        <end position="472"/>
    </location>
</feature>
<feature type="transmembrane region" description="Helical" evidence="9">
    <location>
        <begin position="443"/>
        <end position="464"/>
    </location>
</feature>
<keyword evidence="6 9" id="KW-0472">Membrane</keyword>
<evidence type="ECO:0000256" key="6">
    <source>
        <dbReference type="ARBA" id="ARBA00023136"/>
    </source>
</evidence>
<dbReference type="AlphaFoldDB" id="A0A9X2HDG8"/>
<feature type="transmembrane region" description="Helical" evidence="9">
    <location>
        <begin position="107"/>
        <end position="124"/>
    </location>
</feature>
<evidence type="ECO:0000256" key="2">
    <source>
        <dbReference type="ARBA" id="ARBA00010992"/>
    </source>
</evidence>
<dbReference type="RefSeq" id="WP_254166008.1">
    <property type="nucleotide sequence ID" value="NZ_JANAFB010000012.1"/>
</dbReference>
<gene>
    <name evidence="11" type="ORF">NBM05_06560</name>
</gene>
<name>A0A9X2HDG8_9MICC</name>
<proteinExistence type="inferred from homology"/>
<dbReference type="SUPFAM" id="SSF103473">
    <property type="entry name" value="MFS general substrate transporter"/>
    <property type="match status" value="1"/>
</dbReference>
<reference evidence="11" key="1">
    <citation type="submission" date="2022-06" db="EMBL/GenBank/DDBJ databases">
        <title>Rothia sp. isolated from sandalwood seedling.</title>
        <authorList>
            <person name="Tuikhar N."/>
            <person name="Kirdat K."/>
            <person name="Thorat V."/>
            <person name="Swetha P."/>
            <person name="Padma S."/>
            <person name="Sundararaj R."/>
            <person name="Yadav A."/>
        </authorList>
    </citation>
    <scope>NUCLEOTIDE SEQUENCE</scope>
    <source>
        <strain evidence="11">AR01</strain>
    </source>
</reference>
<feature type="transmembrane region" description="Helical" evidence="9">
    <location>
        <begin position="283"/>
        <end position="307"/>
    </location>
</feature>
<evidence type="ECO:0000313" key="12">
    <source>
        <dbReference type="Proteomes" id="UP001139502"/>
    </source>
</evidence>
<dbReference type="InterPro" id="IPR003663">
    <property type="entry name" value="Sugar/inositol_transpt"/>
</dbReference>
<dbReference type="InterPro" id="IPR005828">
    <property type="entry name" value="MFS_sugar_transport-like"/>
</dbReference>
<comment type="caution">
    <text evidence="11">The sequence shown here is derived from an EMBL/GenBank/DDBJ whole genome shotgun (WGS) entry which is preliminary data.</text>
</comment>
<feature type="transmembrane region" description="Helical" evidence="9">
    <location>
        <begin position="417"/>
        <end position="437"/>
    </location>
</feature>
<feature type="transmembrane region" description="Helical" evidence="9">
    <location>
        <begin position="319"/>
        <end position="342"/>
    </location>
</feature>
<dbReference type="PRINTS" id="PR00171">
    <property type="entry name" value="SUGRTRNSPORT"/>
</dbReference>
<dbReference type="EMBL" id="JANAFB010000012">
    <property type="protein sequence ID" value="MCP3425682.1"/>
    <property type="molecule type" value="Genomic_DNA"/>
</dbReference>
<dbReference type="GO" id="GO:0022857">
    <property type="term" value="F:transmembrane transporter activity"/>
    <property type="evidence" value="ECO:0007669"/>
    <property type="project" value="InterPro"/>
</dbReference>
<protein>
    <submittedName>
        <fullName evidence="11">Sugar porter family MFS transporter</fullName>
    </submittedName>
</protein>
<dbReference type="PROSITE" id="PS00217">
    <property type="entry name" value="SUGAR_TRANSPORT_2"/>
    <property type="match status" value="1"/>
</dbReference>
<evidence type="ECO:0000256" key="8">
    <source>
        <dbReference type="SAM" id="MobiDB-lite"/>
    </source>
</evidence>
<evidence type="ECO:0000256" key="4">
    <source>
        <dbReference type="ARBA" id="ARBA00022692"/>
    </source>
</evidence>
<dbReference type="Gene3D" id="1.20.1250.20">
    <property type="entry name" value="MFS general substrate transporter like domains"/>
    <property type="match status" value="1"/>
</dbReference>
<dbReference type="Proteomes" id="UP001139502">
    <property type="component" value="Unassembled WGS sequence"/>
</dbReference>